<dbReference type="Proteomes" id="UP000693946">
    <property type="component" value="Linkage Group LG8"/>
</dbReference>
<sequence>MSSMLRHFQNENNGGGNVAGLSPVTRKKELDEALVTMIVKDTQPFSIVEDIGEKLDPTYSTSSQQERLERQWLRRDTRVRKPKPKLLVTVANIATVTLTADMWTSMNMDAYLAVTEHLSAVSCTECSTFPTGTYSGKSGTYDDIPHEGMGNHFENNLPCN</sequence>
<name>A0AAV6PWR1_SOLSE</name>
<evidence type="ECO:0000313" key="3">
    <source>
        <dbReference type="Proteomes" id="UP000693946"/>
    </source>
</evidence>
<protein>
    <submittedName>
        <fullName evidence="2">Uncharacterized protein</fullName>
    </submittedName>
</protein>
<comment type="caution">
    <text evidence="2">The sequence shown here is derived from an EMBL/GenBank/DDBJ whole genome shotgun (WGS) entry which is preliminary data.</text>
</comment>
<organism evidence="2 3">
    <name type="scientific">Solea senegalensis</name>
    <name type="common">Senegalese sole</name>
    <dbReference type="NCBI Taxonomy" id="28829"/>
    <lineage>
        <taxon>Eukaryota</taxon>
        <taxon>Metazoa</taxon>
        <taxon>Chordata</taxon>
        <taxon>Craniata</taxon>
        <taxon>Vertebrata</taxon>
        <taxon>Euteleostomi</taxon>
        <taxon>Actinopterygii</taxon>
        <taxon>Neopterygii</taxon>
        <taxon>Teleostei</taxon>
        <taxon>Neoteleostei</taxon>
        <taxon>Acanthomorphata</taxon>
        <taxon>Carangaria</taxon>
        <taxon>Pleuronectiformes</taxon>
        <taxon>Pleuronectoidei</taxon>
        <taxon>Soleidae</taxon>
        <taxon>Solea</taxon>
    </lineage>
</organism>
<gene>
    <name evidence="2" type="ORF">JOB18_006252</name>
</gene>
<reference evidence="2 3" key="1">
    <citation type="journal article" date="2021" name="Sci. Rep.">
        <title>Chromosome anchoring in Senegalese sole (Solea senegalensis) reveals sex-associated markers and genome rearrangements in flatfish.</title>
        <authorList>
            <person name="Guerrero-Cozar I."/>
            <person name="Gomez-Garrido J."/>
            <person name="Berbel C."/>
            <person name="Martinez-Blanch J.F."/>
            <person name="Alioto T."/>
            <person name="Claros M.G."/>
            <person name="Gagnaire P.A."/>
            <person name="Manchado M."/>
        </authorList>
    </citation>
    <scope>NUCLEOTIDE SEQUENCE [LARGE SCALE GENOMIC DNA]</scope>
    <source>
        <strain evidence="2">Sse05_10M</strain>
    </source>
</reference>
<evidence type="ECO:0000256" key="1">
    <source>
        <dbReference type="SAM" id="MobiDB-lite"/>
    </source>
</evidence>
<accession>A0AAV6PWR1</accession>
<dbReference type="EMBL" id="JAGKHQ010000020">
    <property type="protein sequence ID" value="KAG7478698.1"/>
    <property type="molecule type" value="Genomic_DNA"/>
</dbReference>
<proteinExistence type="predicted"/>
<keyword evidence="3" id="KW-1185">Reference proteome</keyword>
<feature type="region of interest" description="Disordered" evidence="1">
    <location>
        <begin position="1"/>
        <end position="22"/>
    </location>
</feature>
<dbReference type="AlphaFoldDB" id="A0AAV6PWR1"/>
<evidence type="ECO:0000313" key="2">
    <source>
        <dbReference type="EMBL" id="KAG7478698.1"/>
    </source>
</evidence>